<evidence type="ECO:0000256" key="1">
    <source>
        <dbReference type="ARBA" id="ARBA00009437"/>
    </source>
</evidence>
<proteinExistence type="inferred from homology"/>
<dbReference type="RefSeq" id="WP_089271602.1">
    <property type="nucleotide sequence ID" value="NZ_FZOC01000001.1"/>
</dbReference>
<dbReference type="InterPro" id="IPR000847">
    <property type="entry name" value="LysR_HTH_N"/>
</dbReference>
<dbReference type="PRINTS" id="PR00039">
    <property type="entry name" value="HTHLYSR"/>
</dbReference>
<dbReference type="InterPro" id="IPR005119">
    <property type="entry name" value="LysR_subst-bd"/>
</dbReference>
<feature type="domain" description="HTH lysR-type" evidence="5">
    <location>
        <begin position="1"/>
        <end position="58"/>
    </location>
</feature>
<dbReference type="GO" id="GO:0000976">
    <property type="term" value="F:transcription cis-regulatory region binding"/>
    <property type="evidence" value="ECO:0007669"/>
    <property type="project" value="TreeGrafter"/>
</dbReference>
<reference evidence="6 7" key="1">
    <citation type="submission" date="2017-06" db="EMBL/GenBank/DDBJ databases">
        <authorList>
            <person name="Kim H.J."/>
            <person name="Triplett B.A."/>
        </authorList>
    </citation>
    <scope>NUCLEOTIDE SEQUENCE [LARGE SCALE GENOMIC DNA]</scope>
    <source>
        <strain evidence="6 7">DSM 13116</strain>
    </source>
</reference>
<evidence type="ECO:0000313" key="7">
    <source>
        <dbReference type="Proteomes" id="UP000198324"/>
    </source>
</evidence>
<keyword evidence="4" id="KW-0804">Transcription</keyword>
<organism evidence="6 7">
    <name type="scientific">Humidesulfovibrio mexicanus</name>
    <dbReference type="NCBI Taxonomy" id="147047"/>
    <lineage>
        <taxon>Bacteria</taxon>
        <taxon>Pseudomonadati</taxon>
        <taxon>Thermodesulfobacteriota</taxon>
        <taxon>Desulfovibrionia</taxon>
        <taxon>Desulfovibrionales</taxon>
        <taxon>Desulfovibrionaceae</taxon>
        <taxon>Humidesulfovibrio</taxon>
    </lineage>
</organism>
<dbReference type="Pfam" id="PF00126">
    <property type="entry name" value="HTH_1"/>
    <property type="match status" value="1"/>
</dbReference>
<dbReference type="Gene3D" id="1.10.10.10">
    <property type="entry name" value="Winged helix-like DNA-binding domain superfamily/Winged helix DNA-binding domain"/>
    <property type="match status" value="1"/>
</dbReference>
<dbReference type="InterPro" id="IPR036390">
    <property type="entry name" value="WH_DNA-bd_sf"/>
</dbReference>
<sequence>MDFRKLEAFCKVFELKSFSKAGLELQLSQPTISAHVANLEEELGVPLFDRLGRTVMATQAGEVLYRGAKQVFQQVGRINSEIGLLRDMVVGDLLLGGSTIPANYILPPLLKQFLAMYPSLRVHMTIGDTDSIIRQVGQGRLELGIVGSQPEQQGISATPLHHDELVMVAAPSLLEGRDKPKTLRDLRSWPWIFRQRGSGTRRYLETMLKAAAITIGDLKVSLWVESTEAAIQCALAGLGVSVVSRLAAQPHLDRGELVCLDVLAQKLERSFYLIQRQGRELLPAASLFIEHVRNATKA</sequence>
<keyword evidence="7" id="KW-1185">Reference proteome</keyword>
<dbReference type="EMBL" id="FZOC01000001">
    <property type="protein sequence ID" value="SNR65311.1"/>
    <property type="molecule type" value="Genomic_DNA"/>
</dbReference>
<evidence type="ECO:0000313" key="6">
    <source>
        <dbReference type="EMBL" id="SNR65311.1"/>
    </source>
</evidence>
<protein>
    <submittedName>
        <fullName evidence="6">Transcriptional regulator, LysR family</fullName>
    </submittedName>
</protein>
<dbReference type="InterPro" id="IPR036388">
    <property type="entry name" value="WH-like_DNA-bd_sf"/>
</dbReference>
<dbReference type="Pfam" id="PF03466">
    <property type="entry name" value="LysR_substrate"/>
    <property type="match status" value="1"/>
</dbReference>
<dbReference type="PANTHER" id="PTHR30126:SF64">
    <property type="entry name" value="HTH-TYPE TRANSCRIPTIONAL REGULATOR CITR"/>
    <property type="match status" value="1"/>
</dbReference>
<name>A0A238Y3E9_9BACT</name>
<dbReference type="OrthoDB" id="9808620at2"/>
<dbReference type="SUPFAM" id="SSF46785">
    <property type="entry name" value="Winged helix' DNA-binding domain"/>
    <property type="match status" value="1"/>
</dbReference>
<dbReference type="FunFam" id="1.10.10.10:FF:000001">
    <property type="entry name" value="LysR family transcriptional regulator"/>
    <property type="match status" value="1"/>
</dbReference>
<comment type="similarity">
    <text evidence="1">Belongs to the LysR transcriptional regulatory family.</text>
</comment>
<dbReference type="PROSITE" id="PS50931">
    <property type="entry name" value="HTH_LYSR"/>
    <property type="match status" value="1"/>
</dbReference>
<dbReference type="Gene3D" id="3.40.190.290">
    <property type="match status" value="1"/>
</dbReference>
<evidence type="ECO:0000259" key="5">
    <source>
        <dbReference type="PROSITE" id="PS50931"/>
    </source>
</evidence>
<evidence type="ECO:0000256" key="3">
    <source>
        <dbReference type="ARBA" id="ARBA00023125"/>
    </source>
</evidence>
<accession>A0A238Y3E9</accession>
<evidence type="ECO:0000256" key="2">
    <source>
        <dbReference type="ARBA" id="ARBA00023015"/>
    </source>
</evidence>
<keyword evidence="3" id="KW-0238">DNA-binding</keyword>
<dbReference type="GO" id="GO:0003700">
    <property type="term" value="F:DNA-binding transcription factor activity"/>
    <property type="evidence" value="ECO:0007669"/>
    <property type="project" value="InterPro"/>
</dbReference>
<dbReference type="SUPFAM" id="SSF53850">
    <property type="entry name" value="Periplasmic binding protein-like II"/>
    <property type="match status" value="1"/>
</dbReference>
<gene>
    <name evidence="6" type="ORF">SAMN04488503_0629</name>
</gene>
<keyword evidence="2" id="KW-0805">Transcription regulation</keyword>
<evidence type="ECO:0000256" key="4">
    <source>
        <dbReference type="ARBA" id="ARBA00023163"/>
    </source>
</evidence>
<dbReference type="NCBIfam" id="NF040786">
    <property type="entry name" value="LysR_Sec_metab"/>
    <property type="match status" value="1"/>
</dbReference>
<dbReference type="AlphaFoldDB" id="A0A238Y3E9"/>
<dbReference type="PANTHER" id="PTHR30126">
    <property type="entry name" value="HTH-TYPE TRANSCRIPTIONAL REGULATOR"/>
    <property type="match status" value="1"/>
</dbReference>
<dbReference type="Proteomes" id="UP000198324">
    <property type="component" value="Unassembled WGS sequence"/>
</dbReference>
<dbReference type="InterPro" id="IPR047788">
    <property type="entry name" value="LysR-like_Sec_metab"/>
</dbReference>